<dbReference type="Proteomes" id="UP000765509">
    <property type="component" value="Unassembled WGS sequence"/>
</dbReference>
<evidence type="ECO:0000313" key="3">
    <source>
        <dbReference type="Proteomes" id="UP000765509"/>
    </source>
</evidence>
<dbReference type="OrthoDB" id="2502326at2759"/>
<keyword evidence="3" id="KW-1185">Reference proteome</keyword>
<protein>
    <submittedName>
        <fullName evidence="2">Uncharacterized protein</fullName>
    </submittedName>
</protein>
<comment type="caution">
    <text evidence="2">The sequence shown here is derived from an EMBL/GenBank/DDBJ whole genome shotgun (WGS) entry which is preliminary data.</text>
</comment>
<proteinExistence type="predicted"/>
<feature type="compositionally biased region" description="Low complexity" evidence="1">
    <location>
        <begin position="354"/>
        <end position="377"/>
    </location>
</feature>
<feature type="compositionally biased region" description="Polar residues" evidence="1">
    <location>
        <begin position="384"/>
        <end position="402"/>
    </location>
</feature>
<sequence length="582" mass="66685">MFQSESSIKSANNHQDTQDNNNTRRSTRSTTYIDDLSFNSNSSNQNLNHSKRSRSDSNDSENGWIPPPLLLPLNTKFLILKSHPLNKSSNHHKMNQSSPSLSLAHLKCNLNNNTSNSSINFKINSSLQSFGFRKLNQAELIQLSPFNQKNSSILNNHSQSDAFHLESKLFNQLHRQSEMIEKRSKKLEKEKLLHQRFKLKSHLDLLITGFGADWKSLRSSILKRIKHDEILEKLNTLNNSSSPHHPTNLDPTNHQTEWEKVDKMRLIMIKEASETLGRYDKLLDTRKTAIKPKPPPPPPSIQHLKPINKAPLKLLNNPSPSIIAESSKSIIAHDKPDNLKPQLKPIHSIKRSQSKNSKSHSSGLNSSQTNPSTQSSSPKDHPHSQIQTPKINSSNPILSPKSTLKDVSHFTPPLITTHRDSLYESQAIRRLVFEEKLTSGQRRTARLSYALGCKLPDLKQVRLDYYPRLQSLSLEQTIPSITTPFDRPERLRVVEKVEQNNRNQAEQEEKEEGEWIEFNPTVNEEKRIIERQSEFGIGSKFFELQDELEYLEEIDLEVKGIGKSIRKLVEEKIMSWQQKSQT</sequence>
<reference evidence="2" key="1">
    <citation type="submission" date="2021-03" db="EMBL/GenBank/DDBJ databases">
        <title>Draft genome sequence of rust myrtle Austropuccinia psidii MF-1, a brazilian biotype.</title>
        <authorList>
            <person name="Quecine M.C."/>
            <person name="Pachon D.M.R."/>
            <person name="Bonatelli M.L."/>
            <person name="Correr F.H."/>
            <person name="Franceschini L.M."/>
            <person name="Leite T.F."/>
            <person name="Margarido G.R.A."/>
            <person name="Almeida C.A."/>
            <person name="Ferrarezi J.A."/>
            <person name="Labate C.A."/>
        </authorList>
    </citation>
    <scope>NUCLEOTIDE SEQUENCE</scope>
    <source>
        <strain evidence="2">MF-1</strain>
    </source>
</reference>
<name>A0A9Q3C2J1_9BASI</name>
<feature type="region of interest" description="Disordered" evidence="1">
    <location>
        <begin position="1"/>
        <end position="65"/>
    </location>
</feature>
<feature type="region of interest" description="Disordered" evidence="1">
    <location>
        <begin position="332"/>
        <end position="402"/>
    </location>
</feature>
<feature type="compositionally biased region" description="Low complexity" evidence="1">
    <location>
        <begin position="12"/>
        <end position="48"/>
    </location>
</feature>
<dbReference type="AlphaFoldDB" id="A0A9Q3C2J1"/>
<gene>
    <name evidence="2" type="ORF">O181_014861</name>
</gene>
<evidence type="ECO:0000313" key="2">
    <source>
        <dbReference type="EMBL" id="MBW0475146.1"/>
    </source>
</evidence>
<feature type="compositionally biased region" description="Polar residues" evidence="1">
    <location>
        <begin position="1"/>
        <end position="11"/>
    </location>
</feature>
<accession>A0A9Q3C2J1</accession>
<organism evidence="2 3">
    <name type="scientific">Austropuccinia psidii MF-1</name>
    <dbReference type="NCBI Taxonomy" id="1389203"/>
    <lineage>
        <taxon>Eukaryota</taxon>
        <taxon>Fungi</taxon>
        <taxon>Dikarya</taxon>
        <taxon>Basidiomycota</taxon>
        <taxon>Pucciniomycotina</taxon>
        <taxon>Pucciniomycetes</taxon>
        <taxon>Pucciniales</taxon>
        <taxon>Sphaerophragmiaceae</taxon>
        <taxon>Austropuccinia</taxon>
    </lineage>
</organism>
<dbReference type="EMBL" id="AVOT02004001">
    <property type="protein sequence ID" value="MBW0475146.1"/>
    <property type="molecule type" value="Genomic_DNA"/>
</dbReference>
<evidence type="ECO:0000256" key="1">
    <source>
        <dbReference type="SAM" id="MobiDB-lite"/>
    </source>
</evidence>